<name>A0A6V7HEH9_9HYME</name>
<proteinExistence type="predicted"/>
<reference evidence="2" key="1">
    <citation type="submission" date="2020-07" db="EMBL/GenBank/DDBJ databases">
        <authorList>
            <person name="Nazaruddin N."/>
        </authorList>
    </citation>
    <scope>NUCLEOTIDE SEQUENCE</scope>
</reference>
<dbReference type="Proteomes" id="UP000752696">
    <property type="component" value="Unassembled WGS sequence"/>
</dbReference>
<feature type="signal peptide" evidence="1">
    <location>
        <begin position="1"/>
        <end position="23"/>
    </location>
</feature>
<gene>
    <name evidence="2" type="ORF">MHI_LOCUS697711</name>
</gene>
<dbReference type="OrthoDB" id="6610013at2759"/>
<sequence>MMMSVFKVAAIILLLTFSSVSFARSNVGSWEVCGGRLERALDALHKDSSRRKGLEEEEAGMFYQQKLRSVPLEMSVSRIAVKLPQGARNTGNPWARVEKCIYEPGNNSLQTRVMLNDLSVSGMVSLMPRDHQPPIPAESCTMTLRLRRAGVDFMTSPIARGRGQMRIRTESSFLEPRFASIYAYGCHPTRLDKQIKRQDKWPPFYPPRGEYALLSLTLNDDYEAAEPRQLAGVSKEVDVVIPNETRQSRVVSAPIAKLGIWRKNVWLTKSLPREKRALVKSGVVASSSGVRRFPGSFESGQEASSHSTKISARSAETITPQDFATALISKWSKSNETGNCTEQHQRTKQSGLNNVTKILPRNLEDSELKANVKRENSYQMSENDAPKETRHLYIDETLDNIFPIDLENDSRNWQSKEHIAREMEDVFLRGASQALTRYIEKQLHPAIKETLMISMGYTISYG</sequence>
<evidence type="ECO:0000256" key="1">
    <source>
        <dbReference type="SAM" id="SignalP"/>
    </source>
</evidence>
<accession>A0A6V7HEH9</accession>
<keyword evidence="3" id="KW-1185">Reference proteome</keyword>
<dbReference type="EMBL" id="CAJDYZ010009717">
    <property type="protein sequence ID" value="CAD1476961.1"/>
    <property type="molecule type" value="Genomic_DNA"/>
</dbReference>
<dbReference type="AlphaFoldDB" id="A0A6V7HEH9"/>
<protein>
    <submittedName>
        <fullName evidence="2">Uncharacterized protein</fullName>
    </submittedName>
</protein>
<evidence type="ECO:0000313" key="2">
    <source>
        <dbReference type="EMBL" id="CAD1476961.1"/>
    </source>
</evidence>
<feature type="non-terminal residue" evidence="2">
    <location>
        <position position="462"/>
    </location>
</feature>
<keyword evidence="1" id="KW-0732">Signal</keyword>
<evidence type="ECO:0000313" key="3">
    <source>
        <dbReference type="Proteomes" id="UP000752696"/>
    </source>
</evidence>
<organism evidence="2 3">
    <name type="scientific">Heterotrigona itama</name>
    <dbReference type="NCBI Taxonomy" id="395501"/>
    <lineage>
        <taxon>Eukaryota</taxon>
        <taxon>Metazoa</taxon>
        <taxon>Ecdysozoa</taxon>
        <taxon>Arthropoda</taxon>
        <taxon>Hexapoda</taxon>
        <taxon>Insecta</taxon>
        <taxon>Pterygota</taxon>
        <taxon>Neoptera</taxon>
        <taxon>Endopterygota</taxon>
        <taxon>Hymenoptera</taxon>
        <taxon>Apocrita</taxon>
        <taxon>Aculeata</taxon>
        <taxon>Apoidea</taxon>
        <taxon>Anthophila</taxon>
        <taxon>Apidae</taxon>
        <taxon>Heterotrigona</taxon>
    </lineage>
</organism>
<comment type="caution">
    <text evidence="2">The sequence shown here is derived from an EMBL/GenBank/DDBJ whole genome shotgun (WGS) entry which is preliminary data.</text>
</comment>
<feature type="chain" id="PRO_5027869915" evidence="1">
    <location>
        <begin position="24"/>
        <end position="462"/>
    </location>
</feature>